<feature type="compositionally biased region" description="Polar residues" evidence="3">
    <location>
        <begin position="1"/>
        <end position="31"/>
    </location>
</feature>
<dbReference type="InterPro" id="IPR020459">
    <property type="entry name" value="AMP-binding"/>
</dbReference>
<evidence type="ECO:0000313" key="5">
    <source>
        <dbReference type="EMBL" id="KAJ1981338.1"/>
    </source>
</evidence>
<dbReference type="OrthoDB" id="416786at2759"/>
<dbReference type="SUPFAM" id="SSF56801">
    <property type="entry name" value="Acetyl-CoA synthetase-like"/>
    <property type="match status" value="1"/>
</dbReference>
<keyword evidence="1" id="KW-0596">Phosphopantetheine</keyword>
<dbReference type="EMBL" id="JANBQB010000129">
    <property type="protein sequence ID" value="KAJ1981338.1"/>
    <property type="molecule type" value="Genomic_DNA"/>
</dbReference>
<evidence type="ECO:0000256" key="1">
    <source>
        <dbReference type="ARBA" id="ARBA00022450"/>
    </source>
</evidence>
<dbReference type="Gene3D" id="3.40.50.980">
    <property type="match status" value="2"/>
</dbReference>
<dbReference type="Proteomes" id="UP001151582">
    <property type="component" value="Unassembled WGS sequence"/>
</dbReference>
<dbReference type="Gene3D" id="2.30.38.10">
    <property type="entry name" value="Luciferase, Domain 3"/>
    <property type="match status" value="1"/>
</dbReference>
<feature type="non-terminal residue" evidence="5">
    <location>
        <position position="675"/>
    </location>
</feature>
<dbReference type="PRINTS" id="PR00154">
    <property type="entry name" value="AMPBINDING"/>
</dbReference>
<dbReference type="FunFam" id="3.40.50.980:FF:000001">
    <property type="entry name" value="Non-ribosomal peptide synthetase"/>
    <property type="match status" value="1"/>
</dbReference>
<proteinExistence type="predicted"/>
<evidence type="ECO:0000256" key="2">
    <source>
        <dbReference type="ARBA" id="ARBA00022553"/>
    </source>
</evidence>
<sequence>MPSISFDQAATGQYSNGTGSQSSDQDGNTTKPADIPQLLHLANGEFVTHRVPPIRWTDHSLPDNKAAMVTLLAWLIVLYRRTDCSQMAVAMAGHDWVQASDDVPAMPSRSAFGQLCKLAINGDSSVESLKDQLESQCQAKQMEGKGEPWAIDTTNTHIVTTVLVLPNASALKLGGIMRGHLQPMLQRQPDCLALILDPGAEGLPAYIVFAPSCYSVETIYQLSEQLATATKALGGRWPLDGQYLRVEDVAWVSPAQQAEVLDLATVSVEAKPPEPSNHPTLQAMLGYWVTHTPEQPAFVHGNRNMTYDELNRVVTAVAHTLSAEYGVARETRVAFFGQRSLEAGIAILAIIHTGGAFVPVDSQLPRDRVAYILEDSGSAVVITTSSDANNIPQQPTLPVILVDDLVDVLCLQPSPTMVVPNHPNDLAYIIYTSGTTGRPKGVMVEHGSLRNILTEPGLVKYYQPGVRSLLFFSISFDPHIFYLLSPLMHGATVVVMGDSPLDDLAQVDVAVVTPSFLGHINPLAFPNLRMVTVTGEACPPALVRDWAGHCEFLNIYGPAEAAIHSHVAVLHPGDSVHLGKTLRNYAGYIVDTNLQLVPVGVIGELLVGGIGVGRGYCNLPELTAERFLPNPFGPGRVYRTGDLVRWLPDGNLEYIGRRDNQVKLNGFRIELEEVE</sequence>
<evidence type="ECO:0000259" key="4">
    <source>
        <dbReference type="Pfam" id="PF00501"/>
    </source>
</evidence>
<keyword evidence="6" id="KW-1185">Reference proteome</keyword>
<feature type="domain" description="AMP-dependent synthetase/ligase" evidence="4">
    <location>
        <begin position="288"/>
        <end position="616"/>
    </location>
</feature>
<dbReference type="FunFam" id="2.30.38.10:FF:000001">
    <property type="entry name" value="Non-ribosomal peptide synthetase PvdI"/>
    <property type="match status" value="1"/>
</dbReference>
<dbReference type="PROSITE" id="PS00455">
    <property type="entry name" value="AMP_BINDING"/>
    <property type="match status" value="1"/>
</dbReference>
<comment type="caution">
    <text evidence="5">The sequence shown here is derived from an EMBL/GenBank/DDBJ whole genome shotgun (WGS) entry which is preliminary data.</text>
</comment>
<dbReference type="Pfam" id="PF00501">
    <property type="entry name" value="AMP-binding"/>
    <property type="match status" value="1"/>
</dbReference>
<dbReference type="InterPro" id="IPR000873">
    <property type="entry name" value="AMP-dep_synth/lig_dom"/>
</dbReference>
<gene>
    <name evidence="5" type="ORF">H4R34_002104</name>
</gene>
<dbReference type="PANTHER" id="PTHR45527">
    <property type="entry name" value="NONRIBOSOMAL PEPTIDE SYNTHETASE"/>
    <property type="match status" value="1"/>
</dbReference>
<dbReference type="GO" id="GO:0031177">
    <property type="term" value="F:phosphopantetheine binding"/>
    <property type="evidence" value="ECO:0007669"/>
    <property type="project" value="TreeGrafter"/>
</dbReference>
<name>A0A9W8B8P3_9FUNG</name>
<evidence type="ECO:0000256" key="3">
    <source>
        <dbReference type="SAM" id="MobiDB-lite"/>
    </source>
</evidence>
<dbReference type="InterPro" id="IPR020845">
    <property type="entry name" value="AMP-binding_CS"/>
</dbReference>
<keyword evidence="2" id="KW-0597">Phosphoprotein</keyword>
<dbReference type="CDD" id="cd05930">
    <property type="entry name" value="A_NRPS"/>
    <property type="match status" value="1"/>
</dbReference>
<dbReference type="GO" id="GO:0005737">
    <property type="term" value="C:cytoplasm"/>
    <property type="evidence" value="ECO:0007669"/>
    <property type="project" value="TreeGrafter"/>
</dbReference>
<dbReference type="GO" id="GO:0043041">
    <property type="term" value="P:amino acid activation for nonribosomal peptide biosynthetic process"/>
    <property type="evidence" value="ECO:0007669"/>
    <property type="project" value="TreeGrafter"/>
</dbReference>
<organism evidence="5 6">
    <name type="scientific">Dimargaris verticillata</name>
    <dbReference type="NCBI Taxonomy" id="2761393"/>
    <lineage>
        <taxon>Eukaryota</taxon>
        <taxon>Fungi</taxon>
        <taxon>Fungi incertae sedis</taxon>
        <taxon>Zoopagomycota</taxon>
        <taxon>Kickxellomycotina</taxon>
        <taxon>Dimargaritomycetes</taxon>
        <taxon>Dimargaritales</taxon>
        <taxon>Dimargaritaceae</taxon>
        <taxon>Dimargaris</taxon>
    </lineage>
</organism>
<dbReference type="GO" id="GO:0044550">
    <property type="term" value="P:secondary metabolite biosynthetic process"/>
    <property type="evidence" value="ECO:0007669"/>
    <property type="project" value="TreeGrafter"/>
</dbReference>
<feature type="region of interest" description="Disordered" evidence="3">
    <location>
        <begin position="1"/>
        <end position="34"/>
    </location>
</feature>
<dbReference type="InterPro" id="IPR010071">
    <property type="entry name" value="AA_adenyl_dom"/>
</dbReference>
<accession>A0A9W8B8P3</accession>
<evidence type="ECO:0000313" key="6">
    <source>
        <dbReference type="Proteomes" id="UP001151582"/>
    </source>
</evidence>
<dbReference type="PANTHER" id="PTHR45527:SF1">
    <property type="entry name" value="FATTY ACID SYNTHASE"/>
    <property type="match status" value="1"/>
</dbReference>
<protein>
    <recommendedName>
        <fullName evidence="4">AMP-dependent synthetase/ligase domain-containing protein</fullName>
    </recommendedName>
</protein>
<dbReference type="NCBIfam" id="TIGR01733">
    <property type="entry name" value="AA-adenyl-dom"/>
    <property type="match status" value="1"/>
</dbReference>
<dbReference type="AlphaFoldDB" id="A0A9W8B8P3"/>
<reference evidence="5" key="1">
    <citation type="submission" date="2022-07" db="EMBL/GenBank/DDBJ databases">
        <title>Phylogenomic reconstructions and comparative analyses of Kickxellomycotina fungi.</title>
        <authorList>
            <person name="Reynolds N.K."/>
            <person name="Stajich J.E."/>
            <person name="Barry K."/>
            <person name="Grigoriev I.V."/>
            <person name="Crous P."/>
            <person name="Smith M.E."/>
        </authorList>
    </citation>
    <scope>NUCLEOTIDE SEQUENCE</scope>
    <source>
        <strain evidence="5">RSA 567</strain>
    </source>
</reference>